<dbReference type="PANTHER" id="PTHR43394">
    <property type="entry name" value="ATP-DEPENDENT PERMEASE MDL1, MITOCHONDRIAL"/>
    <property type="match status" value="1"/>
</dbReference>
<feature type="transmembrane region" description="Helical" evidence="9">
    <location>
        <begin position="167"/>
        <end position="187"/>
    </location>
</feature>
<dbReference type="GO" id="GO:0015421">
    <property type="term" value="F:ABC-type oligopeptide transporter activity"/>
    <property type="evidence" value="ECO:0007669"/>
    <property type="project" value="TreeGrafter"/>
</dbReference>
<dbReference type="SMART" id="SM00382">
    <property type="entry name" value="AAA"/>
    <property type="match status" value="1"/>
</dbReference>
<keyword evidence="7 9" id="KW-1133">Transmembrane helix</keyword>
<keyword evidence="2" id="KW-0813">Transport</keyword>
<evidence type="ECO:0000256" key="3">
    <source>
        <dbReference type="ARBA" id="ARBA00022475"/>
    </source>
</evidence>
<keyword evidence="6 12" id="KW-0067">ATP-binding</keyword>
<evidence type="ECO:0000256" key="4">
    <source>
        <dbReference type="ARBA" id="ARBA00022692"/>
    </source>
</evidence>
<keyword evidence="5" id="KW-0547">Nucleotide-binding</keyword>
<evidence type="ECO:0000256" key="2">
    <source>
        <dbReference type="ARBA" id="ARBA00022448"/>
    </source>
</evidence>
<dbReference type="CDD" id="cd03254">
    <property type="entry name" value="ABCC_Glucan_exporter_like"/>
    <property type="match status" value="1"/>
</dbReference>
<evidence type="ECO:0000256" key="6">
    <source>
        <dbReference type="ARBA" id="ARBA00022840"/>
    </source>
</evidence>
<dbReference type="InterPro" id="IPR003439">
    <property type="entry name" value="ABC_transporter-like_ATP-bd"/>
</dbReference>
<keyword evidence="13" id="KW-1185">Reference proteome</keyword>
<dbReference type="SUPFAM" id="SSF52540">
    <property type="entry name" value="P-loop containing nucleoside triphosphate hydrolases"/>
    <property type="match status" value="1"/>
</dbReference>
<sequence length="606" mass="68044">MNFIRKPFGYEPIITKEDLQKDHKKKVDKASDWKGVLKGIWNLVDEQRFLLVIVLLMVVVSSALALVGPYLIGVIVDDHISKSIFVGLSKIIGVLLFVYLFFSIATYLQSYWMIGISQQTIFRLRTGLFEHLQKLPVSFFDKRQHGELMSRMTNDIENVSQTLNSSFIQVFSSILTLVGTTVVMLLLSPLMTLVTLIIVPFMYFAMRWITKRTSKLFKEQQKAVGELNGMIEETISGQRIVKAFSQEGRMLEEFAIKSERLKRTGFWALTYSGFIPKVMNLLNNTSFTLVAAVGGLLAYYGHVTIGEIVIFTEYSRQFTRPLNDLANQFNTVLSAIAGAERVFAIMDEPIEDDAALDNADYVLKGNVTFEDVTFYYNKDDESPTISNVSFHVDSGKTAALVGATGAGKTTIMQLLARFYEVNGGRILVDGISIDELPRHTLRSQTAFVLQDPFLFEMTVRENIRYGKLNATDEEVLHAAKEANAHDFIMKLPHGYDTILSADGGEISQGQKQLLSIARALIADPAILLLDEATSSIDTVTEMKIQEALERLMEGRTSFVIAHRLNTIRQADLIFVMEAGKLIESGTQDELLQKKGKYYSMLTNSKT</sequence>
<dbReference type="InterPro" id="IPR036640">
    <property type="entry name" value="ABC1_TM_sf"/>
</dbReference>
<dbReference type="RefSeq" id="WP_139219906.1">
    <property type="nucleotide sequence ID" value="NZ_CP183885.1"/>
</dbReference>
<evidence type="ECO:0000256" key="1">
    <source>
        <dbReference type="ARBA" id="ARBA00004651"/>
    </source>
</evidence>
<organism evidence="12 13">
    <name type="scientific">Psychrobacillus psychrotolerans</name>
    <dbReference type="NCBI Taxonomy" id="126156"/>
    <lineage>
        <taxon>Bacteria</taxon>
        <taxon>Bacillati</taxon>
        <taxon>Bacillota</taxon>
        <taxon>Bacilli</taxon>
        <taxon>Bacillales</taxon>
        <taxon>Bacillaceae</taxon>
        <taxon>Psychrobacillus</taxon>
    </lineage>
</organism>
<dbReference type="PROSITE" id="PS00211">
    <property type="entry name" value="ABC_TRANSPORTER_1"/>
    <property type="match status" value="1"/>
</dbReference>
<dbReference type="Pfam" id="PF00664">
    <property type="entry name" value="ABC_membrane"/>
    <property type="match status" value="1"/>
</dbReference>
<keyword evidence="3" id="KW-1003">Cell membrane</keyword>
<dbReference type="InterPro" id="IPR017871">
    <property type="entry name" value="ABC_transporter-like_CS"/>
</dbReference>
<dbReference type="Gene3D" id="3.40.50.300">
    <property type="entry name" value="P-loop containing nucleotide triphosphate hydrolases"/>
    <property type="match status" value="1"/>
</dbReference>
<evidence type="ECO:0000259" key="11">
    <source>
        <dbReference type="PROSITE" id="PS50929"/>
    </source>
</evidence>
<reference evidence="13" key="1">
    <citation type="submission" date="2016-10" db="EMBL/GenBank/DDBJ databases">
        <authorList>
            <person name="Varghese N."/>
            <person name="Submissions S."/>
        </authorList>
    </citation>
    <scope>NUCLEOTIDE SEQUENCE [LARGE SCALE GENOMIC DNA]</scope>
    <source>
        <strain evidence="13">DSM 11706</strain>
    </source>
</reference>
<dbReference type="OrthoDB" id="9770415at2"/>
<dbReference type="PROSITE" id="PS50893">
    <property type="entry name" value="ABC_TRANSPORTER_2"/>
    <property type="match status" value="1"/>
</dbReference>
<dbReference type="STRING" id="126156.SAMN05421670_1582"/>
<feature type="domain" description="ABC transmembrane type-1" evidence="11">
    <location>
        <begin position="52"/>
        <end position="334"/>
    </location>
</feature>
<evidence type="ECO:0000256" key="5">
    <source>
        <dbReference type="ARBA" id="ARBA00022741"/>
    </source>
</evidence>
<dbReference type="SUPFAM" id="SSF90123">
    <property type="entry name" value="ABC transporter transmembrane region"/>
    <property type="match status" value="1"/>
</dbReference>
<evidence type="ECO:0000313" key="13">
    <source>
        <dbReference type="Proteomes" id="UP000198734"/>
    </source>
</evidence>
<dbReference type="EMBL" id="FOXU01000002">
    <property type="protein sequence ID" value="SFQ32404.1"/>
    <property type="molecule type" value="Genomic_DNA"/>
</dbReference>
<dbReference type="GO" id="GO:0016887">
    <property type="term" value="F:ATP hydrolysis activity"/>
    <property type="evidence" value="ECO:0007669"/>
    <property type="project" value="InterPro"/>
</dbReference>
<dbReference type="InterPro" id="IPR027417">
    <property type="entry name" value="P-loop_NTPase"/>
</dbReference>
<evidence type="ECO:0000256" key="7">
    <source>
        <dbReference type="ARBA" id="ARBA00022989"/>
    </source>
</evidence>
<proteinExistence type="predicted"/>
<dbReference type="InterPro" id="IPR003593">
    <property type="entry name" value="AAA+_ATPase"/>
</dbReference>
<dbReference type="PANTHER" id="PTHR43394:SF1">
    <property type="entry name" value="ATP-BINDING CASSETTE SUB-FAMILY B MEMBER 10, MITOCHONDRIAL"/>
    <property type="match status" value="1"/>
</dbReference>
<accession>A0A1I5XKF0</accession>
<dbReference type="FunFam" id="3.40.50.300:FF:000287">
    <property type="entry name" value="Multidrug ABC transporter ATP-binding protein"/>
    <property type="match status" value="1"/>
</dbReference>
<feature type="transmembrane region" description="Helical" evidence="9">
    <location>
        <begin position="193"/>
        <end position="210"/>
    </location>
</feature>
<protein>
    <submittedName>
        <fullName evidence="12">ATP-binding cassette, subfamily B</fullName>
    </submittedName>
</protein>
<feature type="transmembrane region" description="Helical" evidence="9">
    <location>
        <begin position="84"/>
        <end position="108"/>
    </location>
</feature>
<dbReference type="Proteomes" id="UP000198734">
    <property type="component" value="Unassembled WGS sequence"/>
</dbReference>
<dbReference type="GO" id="GO:0005524">
    <property type="term" value="F:ATP binding"/>
    <property type="evidence" value="ECO:0007669"/>
    <property type="project" value="UniProtKB-KW"/>
</dbReference>
<name>A0A1I5XKF0_9BACI</name>
<keyword evidence="8 9" id="KW-0472">Membrane</keyword>
<keyword evidence="4 9" id="KW-0812">Transmembrane</keyword>
<evidence type="ECO:0000313" key="12">
    <source>
        <dbReference type="EMBL" id="SFQ32404.1"/>
    </source>
</evidence>
<evidence type="ECO:0000259" key="10">
    <source>
        <dbReference type="PROSITE" id="PS50893"/>
    </source>
</evidence>
<dbReference type="InterPro" id="IPR011527">
    <property type="entry name" value="ABC1_TM_dom"/>
</dbReference>
<dbReference type="PROSITE" id="PS50929">
    <property type="entry name" value="ABC_TM1F"/>
    <property type="match status" value="1"/>
</dbReference>
<feature type="transmembrane region" description="Helical" evidence="9">
    <location>
        <begin position="49"/>
        <end position="72"/>
    </location>
</feature>
<dbReference type="AlphaFoldDB" id="A0A1I5XKF0"/>
<dbReference type="InterPro" id="IPR039421">
    <property type="entry name" value="Type_1_exporter"/>
</dbReference>
<dbReference type="GO" id="GO:0005886">
    <property type="term" value="C:plasma membrane"/>
    <property type="evidence" value="ECO:0007669"/>
    <property type="project" value="UniProtKB-SubCell"/>
</dbReference>
<dbReference type="Pfam" id="PF00005">
    <property type="entry name" value="ABC_tran"/>
    <property type="match status" value="1"/>
</dbReference>
<feature type="domain" description="ABC transporter" evidence="10">
    <location>
        <begin position="367"/>
        <end position="603"/>
    </location>
</feature>
<feature type="transmembrane region" description="Helical" evidence="9">
    <location>
        <begin position="281"/>
        <end position="301"/>
    </location>
</feature>
<comment type="subcellular location">
    <subcellularLocation>
        <location evidence="1">Cell membrane</location>
        <topology evidence="1">Multi-pass membrane protein</topology>
    </subcellularLocation>
</comment>
<dbReference type="Gene3D" id="1.20.1560.10">
    <property type="entry name" value="ABC transporter type 1, transmembrane domain"/>
    <property type="match status" value="1"/>
</dbReference>
<evidence type="ECO:0000256" key="8">
    <source>
        <dbReference type="ARBA" id="ARBA00023136"/>
    </source>
</evidence>
<dbReference type="CDD" id="cd18547">
    <property type="entry name" value="ABC_6TM_Tm288_like"/>
    <property type="match status" value="1"/>
</dbReference>
<evidence type="ECO:0000256" key="9">
    <source>
        <dbReference type="SAM" id="Phobius"/>
    </source>
</evidence>
<gene>
    <name evidence="12" type="ORF">SAMN05421670_1582</name>
</gene>
<dbReference type="FunFam" id="1.20.1560.10:FF:000011">
    <property type="entry name" value="Multidrug ABC transporter ATP-binding protein"/>
    <property type="match status" value="1"/>
</dbReference>